<dbReference type="AlphaFoldDB" id="A0A6M1SB85"/>
<proteinExistence type="predicted"/>
<dbReference type="Gene3D" id="1.10.8.80">
    <property type="entry name" value="Magnesium chelatase subunit I, C-Terminal domain"/>
    <property type="match status" value="1"/>
</dbReference>
<dbReference type="Pfam" id="PF17863">
    <property type="entry name" value="AAA_lid_2"/>
    <property type="match status" value="1"/>
</dbReference>
<dbReference type="InterPro" id="IPR027417">
    <property type="entry name" value="P-loop_NTPase"/>
</dbReference>
<evidence type="ECO:0000313" key="2">
    <source>
        <dbReference type="EMBL" id="NGP17209.1"/>
    </source>
</evidence>
<dbReference type="PIRSF" id="PIRSF002849">
    <property type="entry name" value="AAA_ATPase_chaperone_MoxR_prd"/>
    <property type="match status" value="1"/>
</dbReference>
<reference evidence="2 3" key="1">
    <citation type="submission" date="2020-02" db="EMBL/GenBank/DDBJ databases">
        <authorList>
            <person name="Khan S.A."/>
            <person name="Jeon C.O."/>
            <person name="Chun B.H."/>
        </authorList>
    </citation>
    <scope>NUCLEOTIDE SEQUENCE [LARGE SCALE GENOMIC DNA]</scope>
    <source>
        <strain evidence="2 3">H239</strain>
    </source>
</reference>
<dbReference type="InterPro" id="IPR041628">
    <property type="entry name" value="ChlI/MoxR_AAA_lid"/>
</dbReference>
<dbReference type="InterPro" id="IPR003593">
    <property type="entry name" value="AAA+_ATPase"/>
</dbReference>
<dbReference type="Gene3D" id="3.40.50.300">
    <property type="entry name" value="P-loop containing nucleotide triphosphate hydrolases"/>
    <property type="match status" value="1"/>
</dbReference>
<dbReference type="InterPro" id="IPR011703">
    <property type="entry name" value="ATPase_AAA-3"/>
</dbReference>
<dbReference type="InterPro" id="IPR050764">
    <property type="entry name" value="CbbQ/NirQ/NorQ/GpvN"/>
</dbReference>
<dbReference type="PANTHER" id="PTHR42759:SF1">
    <property type="entry name" value="MAGNESIUM-CHELATASE SUBUNIT CHLD"/>
    <property type="match status" value="1"/>
</dbReference>
<dbReference type="PRINTS" id="PR00300">
    <property type="entry name" value="CLPPROTEASEA"/>
</dbReference>
<dbReference type="Pfam" id="PF07726">
    <property type="entry name" value="AAA_3"/>
    <property type="match status" value="1"/>
</dbReference>
<dbReference type="PANTHER" id="PTHR42759">
    <property type="entry name" value="MOXR FAMILY PROTEIN"/>
    <property type="match status" value="1"/>
</dbReference>
<name>A0A6M1SB85_9HYPH</name>
<dbReference type="CDD" id="cd00009">
    <property type="entry name" value="AAA"/>
    <property type="match status" value="1"/>
</dbReference>
<dbReference type="EMBL" id="JAALFG010000001">
    <property type="protein sequence ID" value="NGP17209.1"/>
    <property type="molecule type" value="Genomic_DNA"/>
</dbReference>
<evidence type="ECO:0000259" key="1">
    <source>
        <dbReference type="SMART" id="SM00382"/>
    </source>
</evidence>
<dbReference type="SUPFAM" id="SSF52540">
    <property type="entry name" value="P-loop containing nucleoside triphosphate hydrolases"/>
    <property type="match status" value="1"/>
</dbReference>
<dbReference type="SMART" id="SM00382">
    <property type="entry name" value="AAA"/>
    <property type="match status" value="1"/>
</dbReference>
<comment type="caution">
    <text evidence="2">The sequence shown here is derived from an EMBL/GenBank/DDBJ whole genome shotgun (WGS) entry which is preliminary data.</text>
</comment>
<protein>
    <submittedName>
        <fullName evidence="2">MoxR family ATPase</fullName>
    </submittedName>
</protein>
<evidence type="ECO:0000313" key="3">
    <source>
        <dbReference type="Proteomes" id="UP000474802"/>
    </source>
</evidence>
<organism evidence="2 3">
    <name type="scientific">Devosia aurantiaca</name>
    <dbReference type="NCBI Taxonomy" id="2714858"/>
    <lineage>
        <taxon>Bacteria</taxon>
        <taxon>Pseudomonadati</taxon>
        <taxon>Pseudomonadota</taxon>
        <taxon>Alphaproteobacteria</taxon>
        <taxon>Hyphomicrobiales</taxon>
        <taxon>Devosiaceae</taxon>
        <taxon>Devosia</taxon>
    </lineage>
</organism>
<dbReference type="GO" id="GO:0016887">
    <property type="term" value="F:ATP hydrolysis activity"/>
    <property type="evidence" value="ECO:0007669"/>
    <property type="project" value="InterPro"/>
</dbReference>
<dbReference type="Proteomes" id="UP000474802">
    <property type="component" value="Unassembled WGS sequence"/>
</dbReference>
<dbReference type="InterPro" id="IPR001270">
    <property type="entry name" value="ClpA/B"/>
</dbReference>
<gene>
    <name evidence="2" type="ORF">G5575_05515</name>
</gene>
<keyword evidence="3" id="KW-1185">Reference proteome</keyword>
<reference evidence="2 3" key="2">
    <citation type="submission" date="2020-03" db="EMBL/GenBank/DDBJ databases">
        <title>Devosia chinhatensis sp. nov., isolated from a hexachlorocyclohexane (HCH) dump site in India.</title>
        <authorList>
            <person name="Kumar M."/>
            <person name="Lal R."/>
        </authorList>
    </citation>
    <scope>NUCLEOTIDE SEQUENCE [LARGE SCALE GENOMIC DNA]</scope>
    <source>
        <strain evidence="2 3">H239</strain>
    </source>
</reference>
<feature type="domain" description="AAA+ ATPase" evidence="1">
    <location>
        <begin position="49"/>
        <end position="193"/>
    </location>
</feature>
<dbReference type="GO" id="GO:0005524">
    <property type="term" value="F:ATP binding"/>
    <property type="evidence" value="ECO:0007669"/>
    <property type="project" value="InterPro"/>
</dbReference>
<sequence length="337" mass="36084">MSSPALSTDQADAEMHRLLAALGAARDEIGRAVLGQERIIEDLMIGLIAGGHVLLEGPPGVGKTLLVRTLAQATGLSFSRVQFTPDLMPADITGSMVLVPDTSGRNMLEFQRGAIFTQLLLADEINRATPRTQSALLEAMQERTVSAAGQTMKLPEPFFVLATQNPLEMDGTYILPEAQIDRFLLQLDVPLPTAETLSAILDSTTGTAETITEQHLSPEDIIAVQALVRSVPLADHVRRAIANFAISTQPAAANATADVKRYLRFGLSPRGAQALVLAAKGHALLNGRFAVSFDDVKAMLLATTRHRVHLNFEGRADGVSLENLLGKLLDTSIKGVL</sequence>
<accession>A0A6M1SB85</accession>